<keyword evidence="3" id="KW-1003">Cell membrane</keyword>
<dbReference type="EMBL" id="VTUX01000001">
    <property type="protein sequence ID" value="KAA1194302.1"/>
    <property type="molecule type" value="Genomic_DNA"/>
</dbReference>
<feature type="transmembrane region" description="Helical" evidence="7">
    <location>
        <begin position="50"/>
        <end position="68"/>
    </location>
</feature>
<reference evidence="8 9" key="1">
    <citation type="submission" date="2019-09" db="EMBL/GenBank/DDBJ databases">
        <authorList>
            <person name="Chen X.-Y."/>
        </authorList>
    </citation>
    <scope>NUCLEOTIDE SEQUENCE [LARGE SCALE GENOMIC DNA]</scope>
    <source>
        <strain evidence="8 9">NY5</strain>
    </source>
</reference>
<dbReference type="GO" id="GO:0000041">
    <property type="term" value="P:transition metal ion transport"/>
    <property type="evidence" value="ECO:0007669"/>
    <property type="project" value="InterPro"/>
</dbReference>
<protein>
    <recommendedName>
        <fullName evidence="10">Energy-coupling factor ABC transporter permease</fullName>
    </recommendedName>
</protein>
<evidence type="ECO:0000313" key="9">
    <source>
        <dbReference type="Proteomes" id="UP000323708"/>
    </source>
</evidence>
<keyword evidence="5 7" id="KW-1133">Transmembrane helix</keyword>
<evidence type="ECO:0000256" key="2">
    <source>
        <dbReference type="ARBA" id="ARBA00022448"/>
    </source>
</evidence>
<comment type="subcellular location">
    <subcellularLocation>
        <location evidence="1">Cell membrane</location>
        <topology evidence="1">Multi-pass membrane protein</topology>
    </subcellularLocation>
</comment>
<keyword evidence="2" id="KW-0813">Transport</keyword>
<evidence type="ECO:0000256" key="5">
    <source>
        <dbReference type="ARBA" id="ARBA00022989"/>
    </source>
</evidence>
<dbReference type="Pfam" id="PF01891">
    <property type="entry name" value="CbiM"/>
    <property type="match status" value="1"/>
</dbReference>
<feature type="transmembrane region" description="Helical" evidence="7">
    <location>
        <begin position="74"/>
        <end position="90"/>
    </location>
</feature>
<evidence type="ECO:0000256" key="3">
    <source>
        <dbReference type="ARBA" id="ARBA00022475"/>
    </source>
</evidence>
<organism evidence="8 9">
    <name type="scientific">Pseudohalioglobus sediminis</name>
    <dbReference type="NCBI Taxonomy" id="2606449"/>
    <lineage>
        <taxon>Bacteria</taxon>
        <taxon>Pseudomonadati</taxon>
        <taxon>Pseudomonadota</taxon>
        <taxon>Gammaproteobacteria</taxon>
        <taxon>Cellvibrionales</taxon>
        <taxon>Halieaceae</taxon>
        <taxon>Pseudohalioglobus</taxon>
    </lineage>
</organism>
<dbReference type="AlphaFoldDB" id="A0A5B0X4Y8"/>
<comment type="caution">
    <text evidence="8">The sequence shown here is derived from an EMBL/GenBank/DDBJ whole genome shotgun (WGS) entry which is preliminary data.</text>
</comment>
<dbReference type="InterPro" id="IPR002751">
    <property type="entry name" value="CbiM/NikMN"/>
</dbReference>
<keyword evidence="6 7" id="KW-0472">Membrane</keyword>
<dbReference type="Proteomes" id="UP000323708">
    <property type="component" value="Unassembled WGS sequence"/>
</dbReference>
<evidence type="ECO:0000256" key="7">
    <source>
        <dbReference type="SAM" id="Phobius"/>
    </source>
</evidence>
<keyword evidence="9" id="KW-1185">Reference proteome</keyword>
<accession>A0A5B0X4Y8</accession>
<gene>
    <name evidence="8" type="ORF">F0M18_02375</name>
</gene>
<feature type="transmembrane region" description="Helical" evidence="7">
    <location>
        <begin position="119"/>
        <end position="138"/>
    </location>
</feature>
<feature type="transmembrane region" description="Helical" evidence="7">
    <location>
        <begin position="20"/>
        <end position="38"/>
    </location>
</feature>
<keyword evidence="4 7" id="KW-0812">Transmembrane</keyword>
<name>A0A5B0X4Y8_9GAMM</name>
<dbReference type="GO" id="GO:0005886">
    <property type="term" value="C:plasma membrane"/>
    <property type="evidence" value="ECO:0007669"/>
    <property type="project" value="UniProtKB-SubCell"/>
</dbReference>
<evidence type="ECO:0000313" key="8">
    <source>
        <dbReference type="EMBL" id="KAA1194302.1"/>
    </source>
</evidence>
<feature type="transmembrane region" description="Helical" evidence="7">
    <location>
        <begin position="145"/>
        <end position="170"/>
    </location>
</feature>
<evidence type="ECO:0000256" key="1">
    <source>
        <dbReference type="ARBA" id="ARBA00004651"/>
    </source>
</evidence>
<proteinExistence type="predicted"/>
<dbReference type="Gene3D" id="1.10.1760.20">
    <property type="match status" value="1"/>
</dbReference>
<evidence type="ECO:0000256" key="4">
    <source>
        <dbReference type="ARBA" id="ARBA00022692"/>
    </source>
</evidence>
<evidence type="ECO:0008006" key="10">
    <source>
        <dbReference type="Google" id="ProtNLM"/>
    </source>
</evidence>
<feature type="transmembrane region" description="Helical" evidence="7">
    <location>
        <begin position="190"/>
        <end position="212"/>
    </location>
</feature>
<sequence length="229" mass="24969">MRPGAATVFVDAALIPESLSWWLAALAAAVLLPCLRYAEWRAMLQVPLRQHLLFASLLFLVVLWLISVRMFDGLWLHFMGVTTVTLLVGWRFTLLLGALASCVYALLISQPLAAVPAAWLITVLVPASLSRLLVYWLRRRPQSNLFIYLLGAGFGGGALSSLGLAASGLLLLELVGQQAQVTAALENWPMITLVMFPEGFINGMVLSVIVVLNPEAVKTFDSDKYMGEG</sequence>
<evidence type="ECO:0000256" key="6">
    <source>
        <dbReference type="ARBA" id="ARBA00023136"/>
    </source>
</evidence>